<feature type="transmembrane region" description="Helical" evidence="9">
    <location>
        <begin position="104"/>
        <end position="121"/>
    </location>
</feature>
<dbReference type="Pfam" id="PF03739">
    <property type="entry name" value="LptF_LptG"/>
    <property type="match status" value="1"/>
</dbReference>
<feature type="transmembrane region" description="Helical" evidence="9">
    <location>
        <begin position="288"/>
        <end position="306"/>
    </location>
</feature>
<keyword evidence="4" id="KW-1003">Cell membrane</keyword>
<organism evidence="10 11">
    <name type="scientific">Lysobacter hankyongensis</name>
    <dbReference type="NCBI Taxonomy" id="1176535"/>
    <lineage>
        <taxon>Bacteria</taxon>
        <taxon>Pseudomonadati</taxon>
        <taxon>Pseudomonadota</taxon>
        <taxon>Gammaproteobacteria</taxon>
        <taxon>Lysobacterales</taxon>
        <taxon>Lysobacteraceae</taxon>
        <taxon>Lysobacter</taxon>
    </lineage>
</organism>
<feature type="transmembrane region" description="Helical" evidence="9">
    <location>
        <begin position="348"/>
        <end position="365"/>
    </location>
</feature>
<dbReference type="EMBL" id="BAABJE010000010">
    <property type="protein sequence ID" value="GAA4795204.1"/>
    <property type="molecule type" value="Genomic_DNA"/>
</dbReference>
<sequence>MKPFPKIHDLYIGRVVLGSVLLTWTVLVGLDAVISGLLTEMSDIGTGKYDFLAAATNVVYSLPRRAYMLFPYSAVIGAVIGLGQMSASSELTVLRALGLSRRRISLSVILALTVLTALMVINGETVGPWAQRRADTLKAAAKSDQVIVAQYSGLWAREGDVFLNAQTGQERSENGRQWLELNDVRLFELAPDGRLISIVHAGSAEHREGEWILRKVERTRFEAKAAIRTTAAEERWASRLDAAALAASTRNIWRPRYMTAAQLRDGIEYRERNGLDSSEFQEHYWGRWFYPVNVLVLSLLAIPFAFGSLRSGGLGKRLFMGIIFSLGFWLVQTQFVRLAGVFKFDYRIAYLIPALAMVGLSLWLFKRRSG</sequence>
<dbReference type="RefSeq" id="WP_345303286.1">
    <property type="nucleotide sequence ID" value="NZ_BAABJE010000010.1"/>
</dbReference>
<protein>
    <submittedName>
        <fullName evidence="10">LPS export ABC transporter permease LptG</fullName>
    </submittedName>
</protein>
<comment type="subunit">
    <text evidence="8">Component of the lipopolysaccharide transport and assembly complex. The LptBFG transporter is composed of two ATP-binding proteins (LptB) and two transmembrane proteins (LptF and LptG).</text>
</comment>
<name>A0ABP9BJR2_9GAMM</name>
<evidence type="ECO:0000256" key="3">
    <source>
        <dbReference type="ARBA" id="ARBA00007725"/>
    </source>
</evidence>
<comment type="similarity">
    <text evidence="3">Belongs to the LptF/LptG family.</text>
</comment>
<feature type="transmembrane region" description="Helical" evidence="9">
    <location>
        <begin position="318"/>
        <end position="336"/>
    </location>
</feature>
<dbReference type="NCBIfam" id="TIGR04408">
    <property type="entry name" value="LptG_lptG"/>
    <property type="match status" value="1"/>
</dbReference>
<comment type="subcellular location">
    <subcellularLocation>
        <location evidence="2">Cell membrane</location>
        <topology evidence="2">Multi-pass membrane protein</topology>
    </subcellularLocation>
</comment>
<gene>
    <name evidence="10" type="primary">lptG</name>
    <name evidence="10" type="ORF">GCM10023307_21140</name>
</gene>
<dbReference type="InterPro" id="IPR030923">
    <property type="entry name" value="LptG"/>
</dbReference>
<evidence type="ECO:0000256" key="5">
    <source>
        <dbReference type="ARBA" id="ARBA00022692"/>
    </source>
</evidence>
<comment type="function">
    <text evidence="1">Part of the ABC transporter complex LptBFG involved in the translocation of lipopolysaccharide (LPS) from the inner membrane to the outer membrane.</text>
</comment>
<comment type="caution">
    <text evidence="10">The sequence shown here is derived from an EMBL/GenBank/DDBJ whole genome shotgun (WGS) entry which is preliminary data.</text>
</comment>
<evidence type="ECO:0000313" key="11">
    <source>
        <dbReference type="Proteomes" id="UP001499959"/>
    </source>
</evidence>
<dbReference type="PANTHER" id="PTHR33529:SF2">
    <property type="entry name" value="LIPOPOLYSACCHARIDE EXPORT SYSTEM PERMEASE PROTEIN LPTG"/>
    <property type="match status" value="1"/>
</dbReference>
<dbReference type="InterPro" id="IPR005495">
    <property type="entry name" value="LptG/LptF_permease"/>
</dbReference>
<keyword evidence="5 9" id="KW-0812">Transmembrane</keyword>
<dbReference type="PANTHER" id="PTHR33529">
    <property type="entry name" value="SLR0882 PROTEIN-RELATED"/>
    <property type="match status" value="1"/>
</dbReference>
<keyword evidence="11" id="KW-1185">Reference proteome</keyword>
<keyword evidence="6 9" id="KW-1133">Transmembrane helix</keyword>
<dbReference type="Proteomes" id="UP001499959">
    <property type="component" value="Unassembled WGS sequence"/>
</dbReference>
<evidence type="ECO:0000256" key="1">
    <source>
        <dbReference type="ARBA" id="ARBA00002265"/>
    </source>
</evidence>
<evidence type="ECO:0000313" key="10">
    <source>
        <dbReference type="EMBL" id="GAA4795204.1"/>
    </source>
</evidence>
<evidence type="ECO:0000256" key="6">
    <source>
        <dbReference type="ARBA" id="ARBA00022989"/>
    </source>
</evidence>
<feature type="transmembrane region" description="Helical" evidence="9">
    <location>
        <begin position="12"/>
        <end position="34"/>
    </location>
</feature>
<evidence type="ECO:0000256" key="4">
    <source>
        <dbReference type="ARBA" id="ARBA00022475"/>
    </source>
</evidence>
<keyword evidence="7 9" id="KW-0472">Membrane</keyword>
<accession>A0ABP9BJR2</accession>
<evidence type="ECO:0000256" key="7">
    <source>
        <dbReference type="ARBA" id="ARBA00023136"/>
    </source>
</evidence>
<proteinExistence type="inferred from homology"/>
<evidence type="ECO:0000256" key="8">
    <source>
        <dbReference type="ARBA" id="ARBA00026081"/>
    </source>
</evidence>
<reference evidence="11" key="1">
    <citation type="journal article" date="2019" name="Int. J. Syst. Evol. Microbiol.">
        <title>The Global Catalogue of Microorganisms (GCM) 10K type strain sequencing project: providing services to taxonomists for standard genome sequencing and annotation.</title>
        <authorList>
            <consortium name="The Broad Institute Genomics Platform"/>
            <consortium name="The Broad Institute Genome Sequencing Center for Infectious Disease"/>
            <person name="Wu L."/>
            <person name="Ma J."/>
        </authorList>
    </citation>
    <scope>NUCLEOTIDE SEQUENCE [LARGE SCALE GENOMIC DNA]</scope>
    <source>
        <strain evidence="11">JCM 18204</strain>
    </source>
</reference>
<evidence type="ECO:0000256" key="9">
    <source>
        <dbReference type="SAM" id="Phobius"/>
    </source>
</evidence>
<feature type="transmembrane region" description="Helical" evidence="9">
    <location>
        <begin position="66"/>
        <end position="83"/>
    </location>
</feature>
<evidence type="ECO:0000256" key="2">
    <source>
        <dbReference type="ARBA" id="ARBA00004651"/>
    </source>
</evidence>